<dbReference type="Proteomes" id="UP000825935">
    <property type="component" value="Chromosome 12"/>
</dbReference>
<protein>
    <submittedName>
        <fullName evidence="1">Uncharacterized protein</fullName>
    </submittedName>
</protein>
<reference evidence="1" key="1">
    <citation type="submission" date="2021-08" db="EMBL/GenBank/DDBJ databases">
        <title>WGS assembly of Ceratopteris richardii.</title>
        <authorList>
            <person name="Marchant D.B."/>
            <person name="Chen G."/>
            <person name="Jenkins J."/>
            <person name="Shu S."/>
            <person name="Leebens-Mack J."/>
            <person name="Grimwood J."/>
            <person name="Schmutz J."/>
            <person name="Soltis P."/>
            <person name="Soltis D."/>
            <person name="Chen Z.-H."/>
        </authorList>
    </citation>
    <scope>NUCLEOTIDE SEQUENCE</scope>
    <source>
        <strain evidence="1">Whitten #5841</strain>
        <tissue evidence="1">Leaf</tissue>
    </source>
</reference>
<organism evidence="1 2">
    <name type="scientific">Ceratopteris richardii</name>
    <name type="common">Triangle waterfern</name>
    <dbReference type="NCBI Taxonomy" id="49495"/>
    <lineage>
        <taxon>Eukaryota</taxon>
        <taxon>Viridiplantae</taxon>
        <taxon>Streptophyta</taxon>
        <taxon>Embryophyta</taxon>
        <taxon>Tracheophyta</taxon>
        <taxon>Polypodiopsida</taxon>
        <taxon>Polypodiidae</taxon>
        <taxon>Polypodiales</taxon>
        <taxon>Pteridineae</taxon>
        <taxon>Pteridaceae</taxon>
        <taxon>Parkerioideae</taxon>
        <taxon>Ceratopteris</taxon>
    </lineage>
</organism>
<comment type="caution">
    <text evidence="1">The sequence shown here is derived from an EMBL/GenBank/DDBJ whole genome shotgun (WGS) entry which is preliminary data.</text>
</comment>
<gene>
    <name evidence="1" type="ORF">KP509_12G008200</name>
</gene>
<proteinExistence type="predicted"/>
<sequence>MSYTIKKTTRQGDPHYSCSDHYISWSLIYKSRNWIILSLDIEKIFSILSLQVLQGLFLITKVGLNSSWGSQAHVYCRKRTCKNYFSGGQKYPHRSACCNECAHKCSCCF</sequence>
<dbReference type="AlphaFoldDB" id="A0A8T2TIW4"/>
<dbReference type="EMBL" id="CM035417">
    <property type="protein sequence ID" value="KAH7422438.1"/>
    <property type="molecule type" value="Genomic_DNA"/>
</dbReference>
<keyword evidence="2" id="KW-1185">Reference proteome</keyword>
<name>A0A8T2TIW4_CERRI</name>
<accession>A0A8T2TIW4</accession>
<evidence type="ECO:0000313" key="1">
    <source>
        <dbReference type="EMBL" id="KAH7422438.1"/>
    </source>
</evidence>
<evidence type="ECO:0000313" key="2">
    <source>
        <dbReference type="Proteomes" id="UP000825935"/>
    </source>
</evidence>